<evidence type="ECO:0000256" key="1">
    <source>
        <dbReference type="ARBA" id="ARBA00004651"/>
    </source>
</evidence>
<evidence type="ECO:0000256" key="3">
    <source>
        <dbReference type="ARBA" id="ARBA00022448"/>
    </source>
</evidence>
<dbReference type="Pfam" id="PF01032">
    <property type="entry name" value="FecCD"/>
    <property type="match status" value="1"/>
</dbReference>
<feature type="transmembrane region" description="Helical" evidence="8">
    <location>
        <begin position="284"/>
        <end position="307"/>
    </location>
</feature>
<dbReference type="InterPro" id="IPR000522">
    <property type="entry name" value="ABC_transptr_permease_BtuC"/>
</dbReference>
<dbReference type="RefSeq" id="WP_242870938.1">
    <property type="nucleotide sequence ID" value="NZ_FMWL01000024.1"/>
</dbReference>
<dbReference type="STRING" id="1120920.SAMN03080599_03069"/>
<keyword evidence="7 8" id="KW-0472">Membrane</keyword>
<evidence type="ECO:0000256" key="8">
    <source>
        <dbReference type="SAM" id="Phobius"/>
    </source>
</evidence>
<evidence type="ECO:0000313" key="10">
    <source>
        <dbReference type="Proteomes" id="UP000199208"/>
    </source>
</evidence>
<dbReference type="SUPFAM" id="SSF81345">
    <property type="entry name" value="ABC transporter involved in vitamin B12 uptake, BtuC"/>
    <property type="match status" value="1"/>
</dbReference>
<name>A0A1G5S659_9FIRM</name>
<dbReference type="PANTHER" id="PTHR30472:SF70">
    <property type="entry name" value="MOLYBDATE IMPORT SYSTEM PERMEASE PROTEIN MOLB"/>
    <property type="match status" value="1"/>
</dbReference>
<sequence length="380" mass="40501">MTVQADRINKIDKTDQTAQIKQTDQTDQINHRDQVRRTLKLNLTLKWGLDVLVFGVLPVIMAVISMSTGRFEIPAGTVFEILFRVVTGQAPLVSTDLFTIVMEIRLPRTFLAMATGSALAVSGAAYQALFRNPLASPGILGVSSGAGFGAAISILLFGTMWTPVFAFAFGVVAVAASYLVGRVYKSASTSTIMLVLGGTVISSIFSALLQLVKYVADPLNKLPAITFWLMGSLSAARSQDILMSSIPMGLGLVGLILLSFRLNVVSMGDREARSLGINVKVMKFFLIGFATLATAGAVSVSGVVGWIGLVIPHVGRMLVGNDNRKLIPASISLGASFMLLVDTICRTLTGAEIPLGIVTALVGGPFFIYLLKRTKGENWV</sequence>
<dbReference type="PANTHER" id="PTHR30472">
    <property type="entry name" value="FERRIC ENTEROBACTIN TRANSPORT SYSTEM PERMEASE PROTEIN"/>
    <property type="match status" value="1"/>
</dbReference>
<keyword evidence="5 8" id="KW-0812">Transmembrane</keyword>
<dbReference type="FunFam" id="1.10.3470.10:FF:000001">
    <property type="entry name" value="Vitamin B12 ABC transporter permease BtuC"/>
    <property type="match status" value="1"/>
</dbReference>
<reference evidence="9 10" key="1">
    <citation type="submission" date="2016-10" db="EMBL/GenBank/DDBJ databases">
        <authorList>
            <person name="de Groot N.N."/>
        </authorList>
    </citation>
    <scope>NUCLEOTIDE SEQUENCE [LARGE SCALE GENOMIC DNA]</scope>
    <source>
        <strain evidence="9 10">DSM 2784</strain>
    </source>
</reference>
<evidence type="ECO:0000256" key="7">
    <source>
        <dbReference type="ARBA" id="ARBA00023136"/>
    </source>
</evidence>
<feature type="transmembrane region" description="Helical" evidence="8">
    <location>
        <begin position="150"/>
        <end position="180"/>
    </location>
</feature>
<organism evidence="9 10">
    <name type="scientific">Acidaminobacter hydrogenoformans DSM 2784</name>
    <dbReference type="NCBI Taxonomy" id="1120920"/>
    <lineage>
        <taxon>Bacteria</taxon>
        <taxon>Bacillati</taxon>
        <taxon>Bacillota</taxon>
        <taxon>Clostridia</taxon>
        <taxon>Peptostreptococcales</taxon>
        <taxon>Acidaminobacteraceae</taxon>
        <taxon>Acidaminobacter</taxon>
    </lineage>
</organism>
<feature type="transmembrane region" description="Helical" evidence="8">
    <location>
        <begin position="47"/>
        <end position="69"/>
    </location>
</feature>
<keyword evidence="4" id="KW-1003">Cell membrane</keyword>
<dbReference type="Gene3D" id="1.10.3470.10">
    <property type="entry name" value="ABC transporter involved in vitamin B12 uptake, BtuC"/>
    <property type="match status" value="1"/>
</dbReference>
<feature type="transmembrane region" description="Helical" evidence="8">
    <location>
        <begin position="192"/>
        <end position="212"/>
    </location>
</feature>
<dbReference type="Proteomes" id="UP000199208">
    <property type="component" value="Unassembled WGS sequence"/>
</dbReference>
<dbReference type="AlphaFoldDB" id="A0A1G5S659"/>
<feature type="transmembrane region" description="Helical" evidence="8">
    <location>
        <begin position="241"/>
        <end position="264"/>
    </location>
</feature>
<dbReference type="CDD" id="cd06550">
    <property type="entry name" value="TM_ABC_iron-siderophores_like"/>
    <property type="match status" value="1"/>
</dbReference>
<evidence type="ECO:0000256" key="2">
    <source>
        <dbReference type="ARBA" id="ARBA00007935"/>
    </source>
</evidence>
<proteinExistence type="inferred from homology"/>
<evidence type="ECO:0000256" key="6">
    <source>
        <dbReference type="ARBA" id="ARBA00022989"/>
    </source>
</evidence>
<feature type="transmembrane region" description="Helical" evidence="8">
    <location>
        <begin position="352"/>
        <end position="371"/>
    </location>
</feature>
<dbReference type="EMBL" id="FMWL01000024">
    <property type="protein sequence ID" value="SCZ81824.1"/>
    <property type="molecule type" value="Genomic_DNA"/>
</dbReference>
<keyword evidence="10" id="KW-1185">Reference proteome</keyword>
<keyword evidence="6 8" id="KW-1133">Transmembrane helix</keyword>
<evidence type="ECO:0000256" key="5">
    <source>
        <dbReference type="ARBA" id="ARBA00022692"/>
    </source>
</evidence>
<evidence type="ECO:0000256" key="4">
    <source>
        <dbReference type="ARBA" id="ARBA00022475"/>
    </source>
</evidence>
<feature type="transmembrane region" description="Helical" evidence="8">
    <location>
        <begin position="109"/>
        <end position="130"/>
    </location>
</feature>
<evidence type="ECO:0000313" key="9">
    <source>
        <dbReference type="EMBL" id="SCZ81824.1"/>
    </source>
</evidence>
<dbReference type="GO" id="GO:0022857">
    <property type="term" value="F:transmembrane transporter activity"/>
    <property type="evidence" value="ECO:0007669"/>
    <property type="project" value="InterPro"/>
</dbReference>
<protein>
    <submittedName>
        <fullName evidence="9">Iron complex transport system permease protein</fullName>
    </submittedName>
</protein>
<dbReference type="GO" id="GO:0005886">
    <property type="term" value="C:plasma membrane"/>
    <property type="evidence" value="ECO:0007669"/>
    <property type="project" value="UniProtKB-SubCell"/>
</dbReference>
<gene>
    <name evidence="9" type="ORF">SAMN03080599_03069</name>
</gene>
<dbReference type="InterPro" id="IPR037294">
    <property type="entry name" value="ABC_BtuC-like"/>
</dbReference>
<comment type="subcellular location">
    <subcellularLocation>
        <location evidence="1">Cell membrane</location>
        <topology evidence="1">Multi-pass membrane protein</topology>
    </subcellularLocation>
</comment>
<accession>A0A1G5S659</accession>
<keyword evidence="3" id="KW-0813">Transport</keyword>
<comment type="similarity">
    <text evidence="2">Belongs to the binding-protein-dependent transport system permease family. FecCD subfamily.</text>
</comment>
<dbReference type="GO" id="GO:0033214">
    <property type="term" value="P:siderophore-iron import into cell"/>
    <property type="evidence" value="ECO:0007669"/>
    <property type="project" value="TreeGrafter"/>
</dbReference>